<protein>
    <recommendedName>
        <fullName evidence="2">Metallo-beta-lactamase domain-containing protein</fullName>
    </recommendedName>
</protein>
<dbReference type="EMBL" id="ML122346">
    <property type="protein sequence ID" value="RPD52659.1"/>
    <property type="molecule type" value="Genomic_DNA"/>
</dbReference>
<evidence type="ECO:0000259" key="2">
    <source>
        <dbReference type="Pfam" id="PF00753"/>
    </source>
</evidence>
<dbReference type="Pfam" id="PF00753">
    <property type="entry name" value="Lactamase_B"/>
    <property type="match status" value="1"/>
</dbReference>
<dbReference type="OrthoDB" id="527344at2759"/>
<sequence length="529" mass="58716">MSHDIKVTFLGTTSGGGPTETRNCSSLVVDVLGNGSLWMVDCAEGTVRQFVNQPNRPGQSRLKIGRVTKIFITHMHADHTMGTLTFLRTVLGAPPAPTKSNATIPRPNRRPPQVEVYGPRGIRRMLRMLWYTTHTHSERSFAVHELLFPGQEPSVPADVEDDSTNPVDVRRESECVGRDIWCTEDGFWRDVVSHNPKYNHYGAVVDAGPILHRDPCIGYIIREVPPTPFHPTSRLPRKLVILGDTYDPSPLIPLIHADPVYALALPEIDVHNTGTRVRVPVSLLVHEATDAYIPRRIDPDERTGRNRTQEGVLQKIVERGHSTPAMAGAFARRVGAERLVMNHIGARFPAPSQHGPRMRERFREACMREIERQAAEAWVPANGRHAQVRPQAAWDYLSIVIPPNPRRAPPDEGDETDERPAEQEDHEREEEDEEDERESVISVDVEEVDTEAIVAGPSGVIADIEMHSSSVSVHYERGRARGGRGRGRGRNGRGYDRGGVHGGGRGSGRGRGYRGSGEARGSYRGGRPL</sequence>
<feature type="region of interest" description="Disordered" evidence="1">
    <location>
        <begin position="470"/>
        <end position="529"/>
    </location>
</feature>
<dbReference type="STRING" id="1328759.A0A5C2RP16"/>
<evidence type="ECO:0000313" key="3">
    <source>
        <dbReference type="EMBL" id="RPD52659.1"/>
    </source>
</evidence>
<feature type="compositionally biased region" description="Acidic residues" evidence="1">
    <location>
        <begin position="427"/>
        <end position="437"/>
    </location>
</feature>
<dbReference type="SUPFAM" id="SSF56281">
    <property type="entry name" value="Metallo-hydrolase/oxidoreductase"/>
    <property type="match status" value="1"/>
</dbReference>
<dbReference type="Proteomes" id="UP000313359">
    <property type="component" value="Unassembled WGS sequence"/>
</dbReference>
<feature type="region of interest" description="Disordered" evidence="1">
    <location>
        <begin position="401"/>
        <end position="444"/>
    </location>
</feature>
<reference evidence="3" key="1">
    <citation type="journal article" date="2018" name="Genome Biol. Evol.">
        <title>Genomics and development of Lentinus tigrinus, a white-rot wood-decaying mushroom with dimorphic fruiting bodies.</title>
        <authorList>
            <person name="Wu B."/>
            <person name="Xu Z."/>
            <person name="Knudson A."/>
            <person name="Carlson A."/>
            <person name="Chen N."/>
            <person name="Kovaka S."/>
            <person name="LaButti K."/>
            <person name="Lipzen A."/>
            <person name="Pennachio C."/>
            <person name="Riley R."/>
            <person name="Schakwitz W."/>
            <person name="Umezawa K."/>
            <person name="Ohm R.A."/>
            <person name="Grigoriev I.V."/>
            <person name="Nagy L.G."/>
            <person name="Gibbons J."/>
            <person name="Hibbett D."/>
        </authorList>
    </citation>
    <scope>NUCLEOTIDE SEQUENCE [LARGE SCALE GENOMIC DNA]</scope>
    <source>
        <strain evidence="3">ALCF2SS1-6</strain>
    </source>
</reference>
<dbReference type="InterPro" id="IPR036866">
    <property type="entry name" value="RibonucZ/Hydroxyglut_hydro"/>
</dbReference>
<dbReference type="GO" id="GO:0005634">
    <property type="term" value="C:nucleus"/>
    <property type="evidence" value="ECO:0007669"/>
    <property type="project" value="TreeGrafter"/>
</dbReference>
<gene>
    <name evidence="3" type="ORF">L227DRAFT_558497</name>
</gene>
<dbReference type="PANTHER" id="PTHR46018:SF2">
    <property type="entry name" value="ZINC PHOSPHODIESTERASE ELAC PROTEIN 1"/>
    <property type="match status" value="1"/>
</dbReference>
<dbReference type="InterPro" id="IPR001279">
    <property type="entry name" value="Metallo-B-lactamas"/>
</dbReference>
<dbReference type="PANTHER" id="PTHR46018">
    <property type="entry name" value="ZINC PHOSPHODIESTERASE ELAC PROTEIN 1"/>
    <property type="match status" value="1"/>
</dbReference>
<feature type="compositionally biased region" description="Low complexity" evidence="1">
    <location>
        <begin position="519"/>
        <end position="529"/>
    </location>
</feature>
<feature type="domain" description="Metallo-beta-lactamase" evidence="2">
    <location>
        <begin position="22"/>
        <end position="88"/>
    </location>
</feature>
<dbReference type="GO" id="GO:0042781">
    <property type="term" value="F:3'-tRNA processing endoribonuclease activity"/>
    <property type="evidence" value="ECO:0007669"/>
    <property type="project" value="TreeGrafter"/>
</dbReference>
<accession>A0A5C2RP16</accession>
<dbReference type="Gene3D" id="3.60.15.10">
    <property type="entry name" value="Ribonuclease Z/Hydroxyacylglutathione hydrolase-like"/>
    <property type="match status" value="1"/>
</dbReference>
<name>A0A5C2RP16_9APHY</name>
<feature type="compositionally biased region" description="Gly residues" evidence="1">
    <location>
        <begin position="500"/>
        <end position="515"/>
    </location>
</feature>
<organism evidence="3 4">
    <name type="scientific">Lentinus tigrinus ALCF2SS1-6</name>
    <dbReference type="NCBI Taxonomy" id="1328759"/>
    <lineage>
        <taxon>Eukaryota</taxon>
        <taxon>Fungi</taxon>
        <taxon>Dikarya</taxon>
        <taxon>Basidiomycota</taxon>
        <taxon>Agaricomycotina</taxon>
        <taxon>Agaricomycetes</taxon>
        <taxon>Polyporales</taxon>
        <taxon>Polyporaceae</taxon>
        <taxon>Lentinus</taxon>
    </lineage>
</organism>
<evidence type="ECO:0000256" key="1">
    <source>
        <dbReference type="SAM" id="MobiDB-lite"/>
    </source>
</evidence>
<feature type="compositionally biased region" description="Basic residues" evidence="1">
    <location>
        <begin position="480"/>
        <end position="491"/>
    </location>
</feature>
<proteinExistence type="predicted"/>
<dbReference type="AlphaFoldDB" id="A0A5C2RP16"/>
<evidence type="ECO:0000313" key="4">
    <source>
        <dbReference type="Proteomes" id="UP000313359"/>
    </source>
</evidence>
<keyword evidence="4" id="KW-1185">Reference proteome</keyword>